<dbReference type="PANTHER" id="PTHR43374:SF1">
    <property type="entry name" value="FLAVIN PRENYLTRANSFERASE PAD1, MITOCHONDRIAL"/>
    <property type="match status" value="1"/>
</dbReference>
<dbReference type="CDD" id="cd12148">
    <property type="entry name" value="fungal_TF_MHR"/>
    <property type="match status" value="1"/>
</dbReference>
<protein>
    <submittedName>
        <fullName evidence="5">Fungal specific transcription factor</fullName>
    </submittedName>
</protein>
<feature type="region of interest" description="Disordered" evidence="3">
    <location>
        <begin position="125"/>
        <end position="148"/>
    </location>
</feature>
<dbReference type="PANTHER" id="PTHR43374">
    <property type="entry name" value="FLAVIN PRENYLTRANSFERASE"/>
    <property type="match status" value="1"/>
</dbReference>
<dbReference type="Proteomes" id="UP000070328">
    <property type="component" value="Unassembled WGS sequence"/>
</dbReference>
<evidence type="ECO:0000256" key="2">
    <source>
        <dbReference type="ARBA" id="ARBA00023242"/>
    </source>
</evidence>
<dbReference type="Pfam" id="PF04082">
    <property type="entry name" value="Fungal_trans"/>
    <property type="match status" value="1"/>
</dbReference>
<dbReference type="GO" id="GO:0006351">
    <property type="term" value="P:DNA-templated transcription"/>
    <property type="evidence" value="ECO:0007669"/>
    <property type="project" value="InterPro"/>
</dbReference>
<dbReference type="SMART" id="SM00906">
    <property type="entry name" value="Fungal_trans"/>
    <property type="match status" value="1"/>
</dbReference>
<evidence type="ECO:0000256" key="1">
    <source>
        <dbReference type="ARBA" id="ARBA00022723"/>
    </source>
</evidence>
<evidence type="ECO:0000313" key="5">
    <source>
        <dbReference type="EMBL" id="KXH26189.1"/>
    </source>
</evidence>
<dbReference type="PROSITE" id="PS50048">
    <property type="entry name" value="ZN2_CY6_FUNGAL_2"/>
    <property type="match status" value="1"/>
</dbReference>
<dbReference type="PROSITE" id="PS00463">
    <property type="entry name" value="ZN2_CY6_FUNGAL_1"/>
    <property type="match status" value="1"/>
</dbReference>
<dbReference type="InterPro" id="IPR036864">
    <property type="entry name" value="Zn2-C6_fun-type_DNA-bd_sf"/>
</dbReference>
<dbReference type="GO" id="GO:0016831">
    <property type="term" value="F:carboxy-lyase activity"/>
    <property type="evidence" value="ECO:0007669"/>
    <property type="project" value="TreeGrafter"/>
</dbReference>
<dbReference type="OrthoDB" id="1747771at2759"/>
<keyword evidence="2" id="KW-0539">Nucleus</keyword>
<organism evidence="5 6">
    <name type="scientific">Colletotrichum simmondsii</name>
    <dbReference type="NCBI Taxonomy" id="703756"/>
    <lineage>
        <taxon>Eukaryota</taxon>
        <taxon>Fungi</taxon>
        <taxon>Dikarya</taxon>
        <taxon>Ascomycota</taxon>
        <taxon>Pezizomycotina</taxon>
        <taxon>Sordariomycetes</taxon>
        <taxon>Hypocreomycetidae</taxon>
        <taxon>Glomerellales</taxon>
        <taxon>Glomerellaceae</taxon>
        <taxon>Colletotrichum</taxon>
        <taxon>Colletotrichum acutatum species complex</taxon>
    </lineage>
</organism>
<gene>
    <name evidence="5" type="ORF">CSIM01_11459</name>
</gene>
<proteinExistence type="predicted"/>
<evidence type="ECO:0000259" key="4">
    <source>
        <dbReference type="PROSITE" id="PS50048"/>
    </source>
</evidence>
<name>A0A135RRL2_9PEZI</name>
<evidence type="ECO:0000256" key="3">
    <source>
        <dbReference type="SAM" id="MobiDB-lite"/>
    </source>
</evidence>
<dbReference type="Pfam" id="PF00172">
    <property type="entry name" value="Zn_clus"/>
    <property type="match status" value="1"/>
</dbReference>
<comment type="caution">
    <text evidence="5">The sequence shown here is derived from an EMBL/GenBank/DDBJ whole genome shotgun (WGS) entry which is preliminary data.</text>
</comment>
<dbReference type="AlphaFoldDB" id="A0A135RRL2"/>
<keyword evidence="6" id="KW-1185">Reference proteome</keyword>
<accession>A0A135RRL2</accession>
<keyword evidence="1" id="KW-0479">Metal-binding</keyword>
<feature type="compositionally biased region" description="Polar residues" evidence="3">
    <location>
        <begin position="129"/>
        <end position="146"/>
    </location>
</feature>
<feature type="domain" description="Zn(2)-C6 fungal-type" evidence="4">
    <location>
        <begin position="39"/>
        <end position="70"/>
    </location>
</feature>
<dbReference type="GO" id="GO:0008270">
    <property type="term" value="F:zinc ion binding"/>
    <property type="evidence" value="ECO:0007669"/>
    <property type="project" value="InterPro"/>
</dbReference>
<dbReference type="InterPro" id="IPR001138">
    <property type="entry name" value="Zn2Cys6_DnaBD"/>
</dbReference>
<dbReference type="GO" id="GO:0003677">
    <property type="term" value="F:DNA binding"/>
    <property type="evidence" value="ECO:0007669"/>
    <property type="project" value="InterPro"/>
</dbReference>
<dbReference type="SUPFAM" id="SSF57701">
    <property type="entry name" value="Zn2/Cys6 DNA-binding domain"/>
    <property type="match status" value="1"/>
</dbReference>
<dbReference type="CDD" id="cd00067">
    <property type="entry name" value="GAL4"/>
    <property type="match status" value="1"/>
</dbReference>
<dbReference type="InterPro" id="IPR004507">
    <property type="entry name" value="UbiX-like"/>
</dbReference>
<dbReference type="InterPro" id="IPR007219">
    <property type="entry name" value="XnlR_reg_dom"/>
</dbReference>
<dbReference type="Gene3D" id="4.10.240.10">
    <property type="entry name" value="Zn(2)-C6 fungal-type DNA-binding domain"/>
    <property type="match status" value="1"/>
</dbReference>
<evidence type="ECO:0000313" key="6">
    <source>
        <dbReference type="Proteomes" id="UP000070328"/>
    </source>
</evidence>
<sequence>MDLSIRRSPNTPNDDRSALRDLLKSRQRNRKGVRGNPKSCVPCRERKVKCDKELPCSTCDKRGHPDLCNYESSTRQSLGVTQSPARSARRTSVIISTPTISQDLEESDAINIDTVEERVGDLIPGPEAQNATNPQISATSNHTSTAREGGDRLFLADSSVIGMTRRRSIRSSDDPARQSAFETGILPLLGVNEEADTSVSSYQSLPSDQEIVRLFELFRRRVYPFHVITSNLDTIEQRICQLINARGGSDFGSESLEDPRWLSLIHAIMAAGAQFSDMNLQDRLAVSQRHTKHSFDLLRSTDYLANPSKEAVQTLLILGNVLQNDMKPQAAWVLGGTTIRLAQCLGLHKKTARSPKSPLTDEEAKYLRLAIVWQDALLALAFGRPPASYELDFESDLPQLSESVERPGLSYLQAMSWLCHVTLRHFSFQSQSSLGPVSALNDIKSIEASLSPHLVDPMRSTAIPQIQEHYAFELHRHFVVATLCRPFVSRNGSAGLSESDRPNVLEHFRESLKRSARAYVRLRSIAGHARRSWAFTHNGLTSVLLLSLMRETRYLAETRTLQDELIASLSEGEGNSALLTDSGPNAQLSGTLQKALKALRTLRSLTERDVSSHSSTHEINSQDIAAPGHMPTVGERPAAVQDNAFRIPEQSDFWNVGDAQWEFPIDFDMSPLGAFDYIMSDQNYENDSFPPTLV</sequence>
<dbReference type="EMBL" id="JFBX01000877">
    <property type="protein sequence ID" value="KXH26189.1"/>
    <property type="molecule type" value="Genomic_DNA"/>
</dbReference>
<dbReference type="GO" id="GO:0000981">
    <property type="term" value="F:DNA-binding transcription factor activity, RNA polymerase II-specific"/>
    <property type="evidence" value="ECO:0007669"/>
    <property type="project" value="InterPro"/>
</dbReference>
<reference evidence="5 6" key="1">
    <citation type="submission" date="2014-02" db="EMBL/GenBank/DDBJ databases">
        <title>The genome sequence of Colletotrichum simmondsii CBS122122.</title>
        <authorList>
            <person name="Baroncelli R."/>
            <person name="Thon M.R."/>
        </authorList>
    </citation>
    <scope>NUCLEOTIDE SEQUENCE [LARGE SCALE GENOMIC DNA]</scope>
    <source>
        <strain evidence="5 6">CBS122122</strain>
    </source>
</reference>
<dbReference type="SMART" id="SM00066">
    <property type="entry name" value="GAL4"/>
    <property type="match status" value="1"/>
</dbReference>